<keyword evidence="2" id="KW-1185">Reference proteome</keyword>
<organism evidence="1 2">
    <name type="scientific">Phytophthora fragariaefolia</name>
    <dbReference type="NCBI Taxonomy" id="1490495"/>
    <lineage>
        <taxon>Eukaryota</taxon>
        <taxon>Sar</taxon>
        <taxon>Stramenopiles</taxon>
        <taxon>Oomycota</taxon>
        <taxon>Peronosporomycetes</taxon>
        <taxon>Peronosporales</taxon>
        <taxon>Peronosporaceae</taxon>
        <taxon>Phytophthora</taxon>
    </lineage>
</organism>
<accession>A0A9W6WYI0</accession>
<sequence>MVASLRFMVALKRFGCFIICTVTSQFVGTLTAYHAFKSKGHMWFEDRKWLQHDWRWVSSDVSIFGNETSTDFISTDAVPDPHWVLVVEAISKFASSRMLTEFATVSGKGMRSPLRMLWAGFVGGG</sequence>
<name>A0A9W6WYI0_9STRA</name>
<evidence type="ECO:0000313" key="2">
    <source>
        <dbReference type="Proteomes" id="UP001165121"/>
    </source>
</evidence>
<gene>
    <name evidence="1" type="ORF">Pfra01_000304700</name>
</gene>
<comment type="caution">
    <text evidence="1">The sequence shown here is derived from an EMBL/GenBank/DDBJ whole genome shotgun (WGS) entry which is preliminary data.</text>
</comment>
<dbReference type="EMBL" id="BSXT01000239">
    <property type="protein sequence ID" value="GMF21873.1"/>
    <property type="molecule type" value="Genomic_DNA"/>
</dbReference>
<proteinExistence type="predicted"/>
<dbReference type="Proteomes" id="UP001165121">
    <property type="component" value="Unassembled WGS sequence"/>
</dbReference>
<dbReference type="AlphaFoldDB" id="A0A9W6WYI0"/>
<dbReference type="OrthoDB" id="125863at2759"/>
<evidence type="ECO:0000313" key="1">
    <source>
        <dbReference type="EMBL" id="GMF21873.1"/>
    </source>
</evidence>
<protein>
    <submittedName>
        <fullName evidence="1">Unnamed protein product</fullName>
    </submittedName>
</protein>
<reference evidence="1" key="1">
    <citation type="submission" date="2023-04" db="EMBL/GenBank/DDBJ databases">
        <title>Phytophthora fragariaefolia NBRC 109709.</title>
        <authorList>
            <person name="Ichikawa N."/>
            <person name="Sato H."/>
            <person name="Tonouchi N."/>
        </authorList>
    </citation>
    <scope>NUCLEOTIDE SEQUENCE</scope>
    <source>
        <strain evidence="1">NBRC 109709</strain>
    </source>
</reference>